<dbReference type="OrthoDB" id="283422at2759"/>
<keyword evidence="1" id="KW-0812">Transmembrane</keyword>
<dbReference type="OMA" id="KEFSACK"/>
<dbReference type="SUPFAM" id="SSF54236">
    <property type="entry name" value="Ubiquitin-like"/>
    <property type="match status" value="1"/>
</dbReference>
<feature type="transmembrane region" description="Helical" evidence="1">
    <location>
        <begin position="131"/>
        <end position="152"/>
    </location>
</feature>
<reference evidence="2 3" key="1">
    <citation type="journal article" date="2006" name="Nature">
        <title>Global trends of whole-genome duplications revealed by the ciliate Paramecium tetraurelia.</title>
        <authorList>
            <consortium name="Genoscope"/>
            <person name="Aury J.-M."/>
            <person name="Jaillon O."/>
            <person name="Duret L."/>
            <person name="Noel B."/>
            <person name="Jubin C."/>
            <person name="Porcel B.M."/>
            <person name="Segurens B."/>
            <person name="Daubin V."/>
            <person name="Anthouard V."/>
            <person name="Aiach N."/>
            <person name="Arnaiz O."/>
            <person name="Billaut A."/>
            <person name="Beisson J."/>
            <person name="Blanc I."/>
            <person name="Bouhouche K."/>
            <person name="Camara F."/>
            <person name="Duharcourt S."/>
            <person name="Guigo R."/>
            <person name="Gogendeau D."/>
            <person name="Katinka M."/>
            <person name="Keller A.-M."/>
            <person name="Kissmehl R."/>
            <person name="Klotz C."/>
            <person name="Koll F."/>
            <person name="Le Moue A."/>
            <person name="Lepere C."/>
            <person name="Malinsky S."/>
            <person name="Nowacki M."/>
            <person name="Nowak J.K."/>
            <person name="Plattner H."/>
            <person name="Poulain J."/>
            <person name="Ruiz F."/>
            <person name="Serrano V."/>
            <person name="Zagulski M."/>
            <person name="Dessen P."/>
            <person name="Betermier M."/>
            <person name="Weissenbach J."/>
            <person name="Scarpelli C."/>
            <person name="Schachter V."/>
            <person name="Sperling L."/>
            <person name="Meyer E."/>
            <person name="Cohen J."/>
            <person name="Wincker P."/>
        </authorList>
    </citation>
    <scope>NUCLEOTIDE SEQUENCE [LARGE SCALE GENOMIC DNA]</scope>
    <source>
        <strain evidence="2 3">Stock d4-2</strain>
    </source>
</reference>
<evidence type="ECO:0000256" key="1">
    <source>
        <dbReference type="SAM" id="Phobius"/>
    </source>
</evidence>
<dbReference type="EMBL" id="CT868668">
    <property type="protein sequence ID" value="CAK92475.1"/>
    <property type="molecule type" value="Genomic_DNA"/>
</dbReference>
<dbReference type="RefSeq" id="XP_001459872.1">
    <property type="nucleotide sequence ID" value="XM_001459835.1"/>
</dbReference>
<sequence length="158" mass="19052">MDKVNAEEEGLINRKQNKEFSACKNYIPVVVEPYPQTKLKKIDDNRWLFNKDSTLYPVMYKIHESLNGAKNMYFYVKRQNGRYALLKHGMINLLNLENKLQLVFKKYKSNDGFLHVYYHNDMINRSKLLDYCFYFAQIVIAFYLVLFIYGYLKMHEYI</sequence>
<accession>A0EB08</accession>
<keyword evidence="1" id="KW-1133">Transmembrane helix</keyword>
<dbReference type="InterPro" id="IPR029071">
    <property type="entry name" value="Ubiquitin-like_domsf"/>
</dbReference>
<keyword evidence="1" id="KW-0472">Membrane</keyword>
<dbReference type="Gene3D" id="3.10.20.90">
    <property type="entry name" value="Phosphatidylinositol 3-kinase Catalytic Subunit, Chain A, domain 1"/>
    <property type="match status" value="1"/>
</dbReference>
<evidence type="ECO:0000313" key="3">
    <source>
        <dbReference type="Proteomes" id="UP000000600"/>
    </source>
</evidence>
<name>A0EB08_PARTE</name>
<dbReference type="AlphaFoldDB" id="A0EB08"/>
<evidence type="ECO:0000313" key="2">
    <source>
        <dbReference type="EMBL" id="CAK92475.1"/>
    </source>
</evidence>
<dbReference type="GeneID" id="5045657"/>
<proteinExistence type="predicted"/>
<dbReference type="InParanoid" id="A0EB08"/>
<dbReference type="KEGG" id="ptm:GSPATT00025209001"/>
<keyword evidence="3" id="KW-1185">Reference proteome</keyword>
<protein>
    <submittedName>
        <fullName evidence="2">Uncharacterized protein</fullName>
    </submittedName>
</protein>
<organism evidence="2 3">
    <name type="scientific">Paramecium tetraurelia</name>
    <dbReference type="NCBI Taxonomy" id="5888"/>
    <lineage>
        <taxon>Eukaryota</taxon>
        <taxon>Sar</taxon>
        <taxon>Alveolata</taxon>
        <taxon>Ciliophora</taxon>
        <taxon>Intramacronucleata</taxon>
        <taxon>Oligohymenophorea</taxon>
        <taxon>Peniculida</taxon>
        <taxon>Parameciidae</taxon>
        <taxon>Paramecium</taxon>
    </lineage>
</organism>
<dbReference type="HOGENOM" id="CLU_1672677_0_0_1"/>
<gene>
    <name evidence="2" type="ORF">GSPATT00025209001</name>
</gene>
<dbReference type="Proteomes" id="UP000000600">
    <property type="component" value="Unassembled WGS sequence"/>
</dbReference>